<keyword evidence="5 7" id="KW-0472">Membrane</keyword>
<keyword evidence="9" id="KW-1185">Reference proteome</keyword>
<feature type="compositionally biased region" description="Basic and acidic residues" evidence="6">
    <location>
        <begin position="148"/>
        <end position="168"/>
    </location>
</feature>
<dbReference type="PANTHER" id="PTHR23513">
    <property type="entry name" value="INTEGRAL MEMBRANE EFFLUX PROTEIN-RELATED"/>
    <property type="match status" value="1"/>
</dbReference>
<comment type="caution">
    <text evidence="8">The sequence shown here is derived from an EMBL/GenBank/DDBJ whole genome shotgun (WGS) entry which is preliminary data.</text>
</comment>
<dbReference type="SUPFAM" id="SSF103473">
    <property type="entry name" value="MFS general substrate transporter"/>
    <property type="match status" value="1"/>
</dbReference>
<evidence type="ECO:0008006" key="10">
    <source>
        <dbReference type="Google" id="ProtNLM"/>
    </source>
</evidence>
<evidence type="ECO:0000256" key="1">
    <source>
        <dbReference type="ARBA" id="ARBA00004651"/>
    </source>
</evidence>
<dbReference type="PANTHER" id="PTHR23513:SF11">
    <property type="entry name" value="STAPHYLOFERRIN A TRANSPORTER"/>
    <property type="match status" value="1"/>
</dbReference>
<feature type="transmembrane region" description="Helical" evidence="7">
    <location>
        <begin position="98"/>
        <end position="118"/>
    </location>
</feature>
<feature type="region of interest" description="Disordered" evidence="6">
    <location>
        <begin position="135"/>
        <end position="180"/>
    </location>
</feature>
<evidence type="ECO:0000256" key="2">
    <source>
        <dbReference type="ARBA" id="ARBA00022475"/>
    </source>
</evidence>
<evidence type="ECO:0000313" key="8">
    <source>
        <dbReference type="EMBL" id="MBR7838254.1"/>
    </source>
</evidence>
<evidence type="ECO:0000313" key="9">
    <source>
        <dbReference type="Proteomes" id="UP000675781"/>
    </source>
</evidence>
<evidence type="ECO:0000256" key="7">
    <source>
        <dbReference type="SAM" id="Phobius"/>
    </source>
</evidence>
<dbReference type="EMBL" id="JAGSOG010000271">
    <property type="protein sequence ID" value="MBR7838254.1"/>
    <property type="molecule type" value="Genomic_DNA"/>
</dbReference>
<keyword evidence="2" id="KW-1003">Cell membrane</keyword>
<dbReference type="Proteomes" id="UP000675781">
    <property type="component" value="Unassembled WGS sequence"/>
</dbReference>
<comment type="subcellular location">
    <subcellularLocation>
        <location evidence="1">Cell membrane</location>
        <topology evidence="1">Multi-pass membrane protein</topology>
    </subcellularLocation>
</comment>
<organism evidence="8 9">
    <name type="scientific">Actinospica durhamensis</name>
    <dbReference type="NCBI Taxonomy" id="1508375"/>
    <lineage>
        <taxon>Bacteria</taxon>
        <taxon>Bacillati</taxon>
        <taxon>Actinomycetota</taxon>
        <taxon>Actinomycetes</taxon>
        <taxon>Catenulisporales</taxon>
        <taxon>Actinospicaceae</taxon>
        <taxon>Actinospica</taxon>
    </lineage>
</organism>
<dbReference type="Gene3D" id="1.20.1250.20">
    <property type="entry name" value="MFS general substrate transporter like domains"/>
    <property type="match status" value="1"/>
</dbReference>
<reference evidence="8" key="1">
    <citation type="submission" date="2021-04" db="EMBL/GenBank/DDBJ databases">
        <title>Genome based classification of Actinospica acidithermotolerans sp. nov., an actinobacterium isolated from an Indonesian hot spring.</title>
        <authorList>
            <person name="Kusuma A.B."/>
            <person name="Putra K.E."/>
            <person name="Nafisah S."/>
            <person name="Loh J."/>
            <person name="Nouioui I."/>
            <person name="Goodfellow M."/>
        </authorList>
    </citation>
    <scope>NUCLEOTIDE SEQUENCE</scope>
    <source>
        <strain evidence="8">CSCA 57</strain>
    </source>
</reference>
<feature type="transmembrane region" description="Helical" evidence="7">
    <location>
        <begin position="39"/>
        <end position="57"/>
    </location>
</feature>
<dbReference type="InterPro" id="IPR036259">
    <property type="entry name" value="MFS_trans_sf"/>
</dbReference>
<dbReference type="GO" id="GO:0005886">
    <property type="term" value="C:plasma membrane"/>
    <property type="evidence" value="ECO:0007669"/>
    <property type="project" value="UniProtKB-SubCell"/>
</dbReference>
<evidence type="ECO:0000256" key="3">
    <source>
        <dbReference type="ARBA" id="ARBA00022692"/>
    </source>
</evidence>
<keyword evidence="3 7" id="KW-0812">Transmembrane</keyword>
<evidence type="ECO:0000256" key="5">
    <source>
        <dbReference type="ARBA" id="ARBA00023136"/>
    </source>
</evidence>
<proteinExistence type="predicted"/>
<feature type="transmembrane region" description="Helical" evidence="7">
    <location>
        <begin position="69"/>
        <end position="86"/>
    </location>
</feature>
<gene>
    <name evidence="8" type="ORF">KDL01_33590</name>
</gene>
<protein>
    <recommendedName>
        <fullName evidence="10">MFS transporter</fullName>
    </recommendedName>
</protein>
<keyword evidence="4 7" id="KW-1133">Transmembrane helix</keyword>
<name>A0A941EZQ1_9ACTN</name>
<dbReference type="RefSeq" id="WP_212532713.1">
    <property type="nucleotide sequence ID" value="NZ_JAGSOG010000271.1"/>
</dbReference>
<accession>A0A941EZQ1</accession>
<dbReference type="AlphaFoldDB" id="A0A941EZQ1"/>
<sequence>MSAPLLARRLSGRALVLCASWAVVGASVAVALAPKPWQIGVIGAGLVFLIVPLTVVLETYELRVVPEALLGRVLSARQFAVSSLLWTATPVAGVLADAFGAESAVLVLAGCFAATALWTTASRAVRLVDQLPEPVGQDPSEVPFPRAQGRDQARRRDNQATNNLDKELSFGTKSGPREGE</sequence>
<evidence type="ECO:0000256" key="6">
    <source>
        <dbReference type="SAM" id="MobiDB-lite"/>
    </source>
</evidence>
<evidence type="ECO:0000256" key="4">
    <source>
        <dbReference type="ARBA" id="ARBA00022989"/>
    </source>
</evidence>